<evidence type="ECO:0008006" key="11">
    <source>
        <dbReference type="Google" id="ProtNLM"/>
    </source>
</evidence>
<dbReference type="Proteomes" id="UP000032180">
    <property type="component" value="Chromosome 10"/>
</dbReference>
<evidence type="ECO:0000256" key="5">
    <source>
        <dbReference type="ARBA" id="ARBA00022821"/>
    </source>
</evidence>
<dbReference type="AlphaFoldDB" id="A0A0D9XHI1"/>
<evidence type="ECO:0000256" key="4">
    <source>
        <dbReference type="ARBA" id="ARBA00022741"/>
    </source>
</evidence>
<keyword evidence="2" id="KW-0433">Leucine-rich repeat</keyword>
<evidence type="ECO:0000259" key="8">
    <source>
        <dbReference type="Pfam" id="PF18052"/>
    </source>
</evidence>
<dbReference type="PANTHER" id="PTHR19338:SF48">
    <property type="entry name" value="OS12G0166600 PROTEIN"/>
    <property type="match status" value="1"/>
</dbReference>
<evidence type="ECO:0000256" key="3">
    <source>
        <dbReference type="ARBA" id="ARBA00022737"/>
    </source>
</evidence>
<evidence type="ECO:0000256" key="6">
    <source>
        <dbReference type="SAM" id="MobiDB-lite"/>
    </source>
</evidence>
<organism evidence="9 10">
    <name type="scientific">Leersia perrieri</name>
    <dbReference type="NCBI Taxonomy" id="77586"/>
    <lineage>
        <taxon>Eukaryota</taxon>
        <taxon>Viridiplantae</taxon>
        <taxon>Streptophyta</taxon>
        <taxon>Embryophyta</taxon>
        <taxon>Tracheophyta</taxon>
        <taxon>Spermatophyta</taxon>
        <taxon>Magnoliopsida</taxon>
        <taxon>Liliopsida</taxon>
        <taxon>Poales</taxon>
        <taxon>Poaceae</taxon>
        <taxon>BOP clade</taxon>
        <taxon>Oryzoideae</taxon>
        <taxon>Oryzeae</taxon>
        <taxon>Oryzinae</taxon>
        <taxon>Leersia</taxon>
    </lineage>
</organism>
<name>A0A0D9XHI1_9ORYZ</name>
<dbReference type="GO" id="GO:0006952">
    <property type="term" value="P:defense response"/>
    <property type="evidence" value="ECO:0007669"/>
    <property type="project" value="UniProtKB-KW"/>
</dbReference>
<dbReference type="InterPro" id="IPR038005">
    <property type="entry name" value="RX-like_CC"/>
</dbReference>
<feature type="domain" description="Disease resistance N-terminal" evidence="8">
    <location>
        <begin position="6"/>
        <end position="88"/>
    </location>
</feature>
<protein>
    <recommendedName>
        <fullName evidence="11">Rx N-terminal domain-containing protein</fullName>
    </recommendedName>
</protein>
<dbReference type="STRING" id="77586.A0A0D9XHI1"/>
<comment type="similarity">
    <text evidence="1">Belongs to the disease resistance NB-LRR family.</text>
</comment>
<dbReference type="GO" id="GO:0043531">
    <property type="term" value="F:ADP binding"/>
    <property type="evidence" value="ECO:0007669"/>
    <property type="project" value="InterPro"/>
</dbReference>
<proteinExistence type="inferred from homology"/>
<dbReference type="HOGENOM" id="CLU_000837_29_1_1"/>
<dbReference type="InterPro" id="IPR027417">
    <property type="entry name" value="P-loop_NTPase"/>
</dbReference>
<dbReference type="Gene3D" id="1.20.5.4130">
    <property type="match status" value="1"/>
</dbReference>
<feature type="domain" description="NB-ARC" evidence="7">
    <location>
        <begin position="194"/>
        <end position="274"/>
    </location>
</feature>
<keyword evidence="4" id="KW-0547">Nucleotide-binding</keyword>
<keyword evidence="5" id="KW-0611">Plant defense</keyword>
<dbReference type="CDD" id="cd14798">
    <property type="entry name" value="RX-CC_like"/>
    <property type="match status" value="1"/>
</dbReference>
<dbReference type="Pfam" id="PF18052">
    <property type="entry name" value="Rx_N"/>
    <property type="match status" value="1"/>
</dbReference>
<sequence>MESTASSLVGTVGQLLGEEYRQLSGVGREVAELRDDLATMNALLRMQSEAADGAVDHFIREWMKQLRELAYDAEDCVDHYRLRVRCRPGDGFRGSLKRRISTLLLRRRLAAEITALRSRALSIGDRHARYGINRDALQHHRLLITSSSSSSTSAPMLPAANAPRRDNNNDDDDDDSKNINNEQQLVGIKGQADALVELLKVQQQQQHTKVLSIVGFGGVGKTTLAMEVCRLLETDFPYLAKVSVSQAFDPVRDLRELLKRVLLQVVEVKTENEILINEDGKEIPRRLEPNIDGAKDKFLDEIDKWDADTMILKLQDYLKDKRYSVCPS</sequence>
<dbReference type="InterPro" id="IPR041118">
    <property type="entry name" value="Rx_N"/>
</dbReference>
<dbReference type="eggNOG" id="KOG4658">
    <property type="taxonomic scope" value="Eukaryota"/>
</dbReference>
<dbReference type="InterPro" id="IPR002182">
    <property type="entry name" value="NB-ARC"/>
</dbReference>
<evidence type="ECO:0000256" key="1">
    <source>
        <dbReference type="ARBA" id="ARBA00008894"/>
    </source>
</evidence>
<evidence type="ECO:0000313" key="9">
    <source>
        <dbReference type="EnsemblPlants" id="LPERR10G00960.1"/>
    </source>
</evidence>
<reference evidence="9 10" key="1">
    <citation type="submission" date="2012-08" db="EMBL/GenBank/DDBJ databases">
        <title>Oryza genome evolution.</title>
        <authorList>
            <person name="Wing R.A."/>
        </authorList>
    </citation>
    <scope>NUCLEOTIDE SEQUENCE</scope>
</reference>
<feature type="region of interest" description="Disordered" evidence="6">
    <location>
        <begin position="146"/>
        <end position="179"/>
    </location>
</feature>
<reference evidence="10" key="2">
    <citation type="submission" date="2013-12" db="EMBL/GenBank/DDBJ databases">
        <authorList>
            <person name="Yu Y."/>
            <person name="Lee S."/>
            <person name="de Baynast K."/>
            <person name="Wissotski M."/>
            <person name="Liu L."/>
            <person name="Talag J."/>
            <person name="Goicoechea J."/>
            <person name="Angelova A."/>
            <person name="Jetty R."/>
            <person name="Kudrna D."/>
            <person name="Golser W."/>
            <person name="Rivera L."/>
            <person name="Zhang J."/>
            <person name="Wing R."/>
        </authorList>
    </citation>
    <scope>NUCLEOTIDE SEQUENCE</scope>
</reference>
<dbReference type="Pfam" id="PF00931">
    <property type="entry name" value="NB-ARC"/>
    <property type="match status" value="1"/>
</dbReference>
<reference evidence="9" key="3">
    <citation type="submission" date="2015-04" db="UniProtKB">
        <authorList>
            <consortium name="EnsemblPlants"/>
        </authorList>
    </citation>
    <scope>IDENTIFICATION</scope>
</reference>
<dbReference type="Gramene" id="LPERR10G00960.1">
    <property type="protein sequence ID" value="LPERR10G00960.1"/>
    <property type="gene ID" value="LPERR10G00960"/>
</dbReference>
<evidence type="ECO:0000259" key="7">
    <source>
        <dbReference type="Pfam" id="PF00931"/>
    </source>
</evidence>
<dbReference type="SUPFAM" id="SSF52540">
    <property type="entry name" value="P-loop containing nucleoside triphosphate hydrolases"/>
    <property type="match status" value="1"/>
</dbReference>
<accession>A0A0D9XHI1</accession>
<keyword evidence="10" id="KW-1185">Reference proteome</keyword>
<dbReference type="Gene3D" id="3.40.50.300">
    <property type="entry name" value="P-loop containing nucleotide triphosphate hydrolases"/>
    <property type="match status" value="1"/>
</dbReference>
<dbReference type="EnsemblPlants" id="LPERR10G00960.1">
    <property type="protein sequence ID" value="LPERR10G00960.1"/>
    <property type="gene ID" value="LPERR10G00960"/>
</dbReference>
<dbReference type="PANTHER" id="PTHR19338">
    <property type="entry name" value="TRANSLOCASE OF INNER MITOCHONDRIAL MEMBRANE 13 HOMOLOG"/>
    <property type="match status" value="1"/>
</dbReference>
<evidence type="ECO:0000256" key="2">
    <source>
        <dbReference type="ARBA" id="ARBA00022614"/>
    </source>
</evidence>
<evidence type="ECO:0000313" key="10">
    <source>
        <dbReference type="Proteomes" id="UP000032180"/>
    </source>
</evidence>
<keyword evidence="3" id="KW-0677">Repeat</keyword>